<evidence type="ECO:0000256" key="2">
    <source>
        <dbReference type="SAM" id="Phobius"/>
    </source>
</evidence>
<feature type="region of interest" description="Disordered" evidence="1">
    <location>
        <begin position="170"/>
        <end position="191"/>
    </location>
</feature>
<gene>
    <name evidence="3" type="ORF">HGA05_27070</name>
</gene>
<keyword evidence="2" id="KW-0812">Transmembrane</keyword>
<dbReference type="RefSeq" id="WP_138944081.1">
    <property type="nucleotide sequence ID" value="NZ_JAAXPC010000031.1"/>
</dbReference>
<feature type="region of interest" description="Disordered" evidence="1">
    <location>
        <begin position="1"/>
        <end position="45"/>
    </location>
</feature>
<evidence type="ECO:0000313" key="3">
    <source>
        <dbReference type="EMBL" id="NKY05223.1"/>
    </source>
</evidence>
<feature type="transmembrane region" description="Helical" evidence="2">
    <location>
        <begin position="87"/>
        <end position="107"/>
    </location>
</feature>
<comment type="caution">
    <text evidence="3">The sequence shown here is derived from an EMBL/GenBank/DDBJ whole genome shotgun (WGS) entry which is preliminary data.</text>
</comment>
<dbReference type="Gene3D" id="1.20.1250.20">
    <property type="entry name" value="MFS general substrate transporter like domains"/>
    <property type="match status" value="1"/>
</dbReference>
<dbReference type="AlphaFoldDB" id="A0A846WX54"/>
<feature type="transmembrane region" description="Helical" evidence="2">
    <location>
        <begin position="114"/>
        <end position="131"/>
    </location>
</feature>
<feature type="transmembrane region" description="Helical" evidence="2">
    <location>
        <begin position="54"/>
        <end position="75"/>
    </location>
</feature>
<name>A0A846WX54_9ACTN</name>
<dbReference type="GeneID" id="90160402"/>
<feature type="transmembrane region" description="Helical" evidence="2">
    <location>
        <begin position="137"/>
        <end position="159"/>
    </location>
</feature>
<organism evidence="3 4">
    <name type="scientific">Gordonia polyisoprenivorans</name>
    <dbReference type="NCBI Taxonomy" id="84595"/>
    <lineage>
        <taxon>Bacteria</taxon>
        <taxon>Bacillati</taxon>
        <taxon>Actinomycetota</taxon>
        <taxon>Actinomycetes</taxon>
        <taxon>Mycobacteriales</taxon>
        <taxon>Gordoniaceae</taxon>
        <taxon>Gordonia</taxon>
    </lineage>
</organism>
<dbReference type="EMBL" id="JAAXPC010000031">
    <property type="protein sequence ID" value="NKY05223.1"/>
    <property type="molecule type" value="Genomic_DNA"/>
</dbReference>
<evidence type="ECO:0008006" key="5">
    <source>
        <dbReference type="Google" id="ProtNLM"/>
    </source>
</evidence>
<evidence type="ECO:0000256" key="1">
    <source>
        <dbReference type="SAM" id="MobiDB-lite"/>
    </source>
</evidence>
<reference evidence="3 4" key="1">
    <citation type="submission" date="2020-04" db="EMBL/GenBank/DDBJ databases">
        <title>MicrobeNet Type strains.</title>
        <authorList>
            <person name="Nicholson A.C."/>
        </authorList>
    </citation>
    <scope>NUCLEOTIDE SEQUENCE [LARGE SCALE GENOMIC DNA]</scope>
    <source>
        <strain evidence="3 4">ATCC BAA-14</strain>
    </source>
</reference>
<dbReference type="InterPro" id="IPR036259">
    <property type="entry name" value="MFS_trans_sf"/>
</dbReference>
<protein>
    <recommendedName>
        <fullName evidence="5">Integral membrane protein</fullName>
    </recommendedName>
</protein>
<proteinExistence type="predicted"/>
<sequence>MSKRSEPGGGQRGRRSGDDQPRVTEPGESDASVSHRDPADTDGPPTAIRVAGALTTLEGVVALVIAVVLVVRGLTEDRHDAFNGIGTALWLAIIFGGVLAGGVALLVGRRWGRAISLVAQILLLPVSYYLFTSHQPWFAVPLAVLALITLVGLFTPASIRWLAGDLEMDEPTPAPARRAERTTRRQRGPKR</sequence>
<dbReference type="Proteomes" id="UP000563898">
    <property type="component" value="Unassembled WGS sequence"/>
</dbReference>
<keyword evidence="2" id="KW-1133">Transmembrane helix</keyword>
<keyword evidence="2" id="KW-0472">Membrane</keyword>
<accession>A0A846WX54</accession>
<evidence type="ECO:0000313" key="4">
    <source>
        <dbReference type="Proteomes" id="UP000563898"/>
    </source>
</evidence>